<dbReference type="InterPro" id="IPR036388">
    <property type="entry name" value="WH-like_DNA-bd_sf"/>
</dbReference>
<keyword evidence="3" id="KW-1185">Reference proteome</keyword>
<feature type="domain" description="FtsK gamma" evidence="1">
    <location>
        <begin position="55"/>
        <end position="120"/>
    </location>
</feature>
<dbReference type="SMART" id="SM00843">
    <property type="entry name" value="Ftsk_gamma"/>
    <property type="match status" value="1"/>
</dbReference>
<dbReference type="Gene3D" id="1.10.10.10">
    <property type="entry name" value="Winged helix-like DNA-binding domain superfamily/Winged helix DNA-binding domain"/>
    <property type="match status" value="1"/>
</dbReference>
<dbReference type="InterPro" id="IPR050206">
    <property type="entry name" value="FtsK/SpoIIIE/SftA"/>
</dbReference>
<dbReference type="PANTHER" id="PTHR22683">
    <property type="entry name" value="SPORULATION PROTEIN RELATED"/>
    <property type="match status" value="1"/>
</dbReference>
<dbReference type="InterPro" id="IPR018541">
    <property type="entry name" value="Ftsk_gamma"/>
</dbReference>
<organism evidence="2 3">
    <name type="scientific">Caedimonas varicaedens</name>
    <dbReference type="NCBI Taxonomy" id="1629334"/>
    <lineage>
        <taxon>Bacteria</taxon>
        <taxon>Pseudomonadati</taxon>
        <taxon>Pseudomonadota</taxon>
        <taxon>Alphaproteobacteria</taxon>
        <taxon>Holosporales</taxon>
        <taxon>Caedimonadaceae</taxon>
        <taxon>Caedimonas</taxon>
    </lineage>
</organism>
<dbReference type="Proteomes" id="UP000036771">
    <property type="component" value="Unassembled WGS sequence"/>
</dbReference>
<dbReference type="AlphaFoldDB" id="A0A0K8MEW7"/>
<reference evidence="2 3" key="1">
    <citation type="submission" date="2015-03" db="EMBL/GenBank/DDBJ databases">
        <title>Caedibacter varicaedens, whole genome shotgun sequence.</title>
        <authorList>
            <person name="Suzuki H."/>
            <person name="Dapper A.L."/>
            <person name="Gibson A.K."/>
            <person name="Jackson C."/>
            <person name="Lee H."/>
            <person name="Pejaver V.R."/>
            <person name="Doak T."/>
            <person name="Lynch M."/>
        </authorList>
    </citation>
    <scope>NUCLEOTIDE SEQUENCE [LARGE SCALE GENOMIC DNA]</scope>
</reference>
<dbReference type="Pfam" id="PF09397">
    <property type="entry name" value="FtsK_gamma"/>
    <property type="match status" value="1"/>
</dbReference>
<sequence length="120" mass="13378">MEGGGKIQRVHGPFVTDGEVERVVNFLKSQAEPSYIETITEEDTDVSLSSFGNDEDKGDALYQQAVHLVRRERKASTSFVQRHLRVGYNTAARIIEQMESEGIVSQANHVGKREVLISTT</sequence>
<protein>
    <submittedName>
        <fullName evidence="2">DNA translocase FtsK</fullName>
    </submittedName>
</protein>
<name>A0A0K8MEW7_9PROT</name>
<evidence type="ECO:0000259" key="1">
    <source>
        <dbReference type="SMART" id="SM00843"/>
    </source>
</evidence>
<evidence type="ECO:0000313" key="2">
    <source>
        <dbReference type="EMBL" id="GAO99070.1"/>
    </source>
</evidence>
<dbReference type="SUPFAM" id="SSF46785">
    <property type="entry name" value="Winged helix' DNA-binding domain"/>
    <property type="match status" value="1"/>
</dbReference>
<accession>A0A0K8MEW7</accession>
<comment type="caution">
    <text evidence="2">The sequence shown here is derived from an EMBL/GenBank/DDBJ whole genome shotgun (WGS) entry which is preliminary data.</text>
</comment>
<dbReference type="PANTHER" id="PTHR22683:SF41">
    <property type="entry name" value="DNA TRANSLOCASE FTSK"/>
    <property type="match status" value="1"/>
</dbReference>
<gene>
    <name evidence="2" type="primary">ftsK</name>
    <name evidence="2" type="ORF">Cva_01745</name>
</gene>
<proteinExistence type="predicted"/>
<dbReference type="Gene3D" id="3.40.50.300">
    <property type="entry name" value="P-loop containing nucleotide triphosphate hydrolases"/>
    <property type="match status" value="1"/>
</dbReference>
<dbReference type="InterPro" id="IPR027417">
    <property type="entry name" value="P-loop_NTPase"/>
</dbReference>
<evidence type="ECO:0000313" key="3">
    <source>
        <dbReference type="Proteomes" id="UP000036771"/>
    </source>
</evidence>
<dbReference type="STRING" id="1629334.Cva_01745"/>
<dbReference type="EMBL" id="BBVC01000128">
    <property type="protein sequence ID" value="GAO99070.1"/>
    <property type="molecule type" value="Genomic_DNA"/>
</dbReference>
<dbReference type="InterPro" id="IPR036390">
    <property type="entry name" value="WH_DNA-bd_sf"/>
</dbReference>